<dbReference type="SUPFAM" id="SSF50249">
    <property type="entry name" value="Nucleic acid-binding proteins"/>
    <property type="match status" value="1"/>
</dbReference>
<feature type="domain" description="DNA replication/recombination mediator RecO N-terminal" evidence="5">
    <location>
        <begin position="1"/>
        <end position="72"/>
    </location>
</feature>
<dbReference type="PANTHER" id="PTHR33991">
    <property type="entry name" value="DNA REPAIR PROTEIN RECO"/>
    <property type="match status" value="1"/>
</dbReference>
<keyword evidence="7" id="KW-1185">Reference proteome</keyword>
<dbReference type="Gene3D" id="2.40.50.140">
    <property type="entry name" value="Nucleic acid-binding proteins"/>
    <property type="match status" value="1"/>
</dbReference>
<evidence type="ECO:0000313" key="6">
    <source>
        <dbReference type="EMBL" id="KIT16516.1"/>
    </source>
</evidence>
<protein>
    <recommendedName>
        <fullName evidence="4">DNA repair protein RecO</fullName>
    </recommendedName>
    <alternativeName>
        <fullName evidence="4">Recombination protein O</fullName>
    </alternativeName>
</protein>
<keyword evidence="1 4" id="KW-0227">DNA damage</keyword>
<dbReference type="RefSeq" id="WP_043918571.1">
    <property type="nucleotide sequence ID" value="NZ_FZPF01000005.1"/>
</dbReference>
<dbReference type="PANTHER" id="PTHR33991:SF1">
    <property type="entry name" value="DNA REPAIR PROTEIN RECO"/>
    <property type="match status" value="1"/>
</dbReference>
<dbReference type="STRING" id="935700.jaqu_17440"/>
<evidence type="ECO:0000259" key="5">
    <source>
        <dbReference type="Pfam" id="PF11967"/>
    </source>
</evidence>
<dbReference type="InterPro" id="IPR037278">
    <property type="entry name" value="ARFGAP/RecO"/>
</dbReference>
<dbReference type="HAMAP" id="MF_00201">
    <property type="entry name" value="RecO"/>
    <property type="match status" value="1"/>
</dbReference>
<dbReference type="Pfam" id="PF02565">
    <property type="entry name" value="RecO_C"/>
    <property type="match status" value="1"/>
</dbReference>
<evidence type="ECO:0000256" key="4">
    <source>
        <dbReference type="HAMAP-Rule" id="MF_00201"/>
    </source>
</evidence>
<accession>A0A0D1EHZ7</accession>
<dbReference type="GO" id="GO:0043590">
    <property type="term" value="C:bacterial nucleoid"/>
    <property type="evidence" value="ECO:0007669"/>
    <property type="project" value="TreeGrafter"/>
</dbReference>
<dbReference type="InterPro" id="IPR012340">
    <property type="entry name" value="NA-bd_OB-fold"/>
</dbReference>
<evidence type="ECO:0000256" key="3">
    <source>
        <dbReference type="ARBA" id="ARBA00023204"/>
    </source>
</evidence>
<sequence length="239" mass="25677">MEWRDEGIVLAVRRHGETSAIVELLTDAHGRHLGVVHGGTSRRMRPVLQPGNRVQAVWRARLESHLGSYSVEALRTRAGDVLADPLRLAGLASLCALSGWALPEREAVAEFAARTEALAEAVADGAGWLRDYVFWEMALLEIAGFRLDLSACAAGGGANDLAYVSPRTGRAVSRSGAGQWADRLLPLPEMLIGGTATLDGVRAALDLTGFFLRERVAPALERPLPAARDRLIMALAREG</sequence>
<dbReference type="InterPro" id="IPR022572">
    <property type="entry name" value="DNA_rep/recomb_RecO_N"/>
</dbReference>
<proteinExistence type="inferred from homology"/>
<dbReference type="PATRIC" id="fig|935700.4.peg.1808"/>
<dbReference type="Pfam" id="PF11967">
    <property type="entry name" value="RecO_N"/>
    <property type="match status" value="1"/>
</dbReference>
<dbReference type="EMBL" id="JYFE01000032">
    <property type="protein sequence ID" value="KIT16516.1"/>
    <property type="molecule type" value="Genomic_DNA"/>
</dbReference>
<reference evidence="6 7" key="1">
    <citation type="submission" date="2015-02" db="EMBL/GenBank/DDBJ databases">
        <title>Genome Sequence of Jannaschia aquimarina DSM28248, a member of the Roseobacter clade.</title>
        <authorList>
            <person name="Voget S."/>
            <person name="Daniel R."/>
        </authorList>
    </citation>
    <scope>NUCLEOTIDE SEQUENCE [LARGE SCALE GENOMIC DNA]</scope>
    <source>
        <strain evidence="6 7">GSW-M26</strain>
    </source>
</reference>
<keyword evidence="3 4" id="KW-0234">DNA repair</keyword>
<evidence type="ECO:0000256" key="1">
    <source>
        <dbReference type="ARBA" id="ARBA00022763"/>
    </source>
</evidence>
<comment type="caution">
    <text evidence="6">The sequence shown here is derived from an EMBL/GenBank/DDBJ whole genome shotgun (WGS) entry which is preliminary data.</text>
</comment>
<organism evidence="6 7">
    <name type="scientific">Jannaschia aquimarina</name>
    <dbReference type="NCBI Taxonomy" id="935700"/>
    <lineage>
        <taxon>Bacteria</taxon>
        <taxon>Pseudomonadati</taxon>
        <taxon>Pseudomonadota</taxon>
        <taxon>Alphaproteobacteria</taxon>
        <taxon>Rhodobacterales</taxon>
        <taxon>Roseobacteraceae</taxon>
        <taxon>Jannaschia</taxon>
    </lineage>
</organism>
<gene>
    <name evidence="4 6" type="primary">recO</name>
    <name evidence="6" type="ORF">jaqu_17440</name>
</gene>
<evidence type="ECO:0000256" key="2">
    <source>
        <dbReference type="ARBA" id="ARBA00023172"/>
    </source>
</evidence>
<dbReference type="GO" id="GO:0006310">
    <property type="term" value="P:DNA recombination"/>
    <property type="evidence" value="ECO:0007669"/>
    <property type="project" value="UniProtKB-UniRule"/>
</dbReference>
<dbReference type="AlphaFoldDB" id="A0A0D1EHZ7"/>
<comment type="function">
    <text evidence="4">Involved in DNA repair and RecF pathway recombination.</text>
</comment>
<name>A0A0D1EHZ7_9RHOB</name>
<dbReference type="SUPFAM" id="SSF57863">
    <property type="entry name" value="ArfGap/RecO-like zinc finger"/>
    <property type="match status" value="1"/>
</dbReference>
<dbReference type="NCBIfam" id="TIGR00613">
    <property type="entry name" value="reco"/>
    <property type="match status" value="1"/>
</dbReference>
<dbReference type="InterPro" id="IPR003717">
    <property type="entry name" value="RecO"/>
</dbReference>
<dbReference type="OrthoDB" id="9804792at2"/>
<evidence type="ECO:0000313" key="7">
    <source>
        <dbReference type="Proteomes" id="UP000032232"/>
    </source>
</evidence>
<dbReference type="GO" id="GO:0006302">
    <property type="term" value="P:double-strand break repair"/>
    <property type="evidence" value="ECO:0007669"/>
    <property type="project" value="TreeGrafter"/>
</dbReference>
<comment type="similarity">
    <text evidence="4">Belongs to the RecO family.</text>
</comment>
<keyword evidence="2 4" id="KW-0233">DNA recombination</keyword>
<dbReference type="Proteomes" id="UP000032232">
    <property type="component" value="Unassembled WGS sequence"/>
</dbReference>